<sequence length="199" mass="21738">MKRLIFVISLTVVQLIFLSSLTEGLQCNSCSTTANFEDCSTTIGCDTSESCYLNIQVDASTINDIIWTFTAGCKSTGLCTSFNISTCFDDLTIARNPSCEFCCNYDRCNDYLSTEPPTTDRVMMSSKLWNSAILSTTTPMASTVADTMTSPQENSAFVSVNSKIVSPTRCAALCSSRETCSSFLYAKSCQKCVLIIDRN</sequence>
<dbReference type="Proteomes" id="UP000230750">
    <property type="component" value="Unassembled WGS sequence"/>
</dbReference>
<dbReference type="Pfam" id="PF00024">
    <property type="entry name" value="PAN_1"/>
    <property type="match status" value="1"/>
</dbReference>
<keyword evidence="1" id="KW-0732">Signal</keyword>
<proteinExistence type="predicted"/>
<evidence type="ECO:0000313" key="4">
    <source>
        <dbReference type="Proteomes" id="UP000230750"/>
    </source>
</evidence>
<name>A0A2G8KPI2_STIJA</name>
<dbReference type="InterPro" id="IPR003609">
    <property type="entry name" value="Pan_app"/>
</dbReference>
<evidence type="ECO:0000256" key="1">
    <source>
        <dbReference type="SAM" id="SignalP"/>
    </source>
</evidence>
<dbReference type="AlphaFoldDB" id="A0A2G8KPI2"/>
<protein>
    <recommendedName>
        <fullName evidence="2">Apple domain-containing protein</fullName>
    </recommendedName>
</protein>
<feature type="domain" description="Apple" evidence="2">
    <location>
        <begin position="164"/>
        <end position="194"/>
    </location>
</feature>
<evidence type="ECO:0000313" key="3">
    <source>
        <dbReference type="EMBL" id="PIK49923.1"/>
    </source>
</evidence>
<reference evidence="3 4" key="1">
    <citation type="journal article" date="2017" name="PLoS Biol.">
        <title>The sea cucumber genome provides insights into morphological evolution and visceral regeneration.</title>
        <authorList>
            <person name="Zhang X."/>
            <person name="Sun L."/>
            <person name="Yuan J."/>
            <person name="Sun Y."/>
            <person name="Gao Y."/>
            <person name="Zhang L."/>
            <person name="Li S."/>
            <person name="Dai H."/>
            <person name="Hamel J.F."/>
            <person name="Liu C."/>
            <person name="Yu Y."/>
            <person name="Liu S."/>
            <person name="Lin W."/>
            <person name="Guo K."/>
            <person name="Jin S."/>
            <person name="Xu P."/>
            <person name="Storey K.B."/>
            <person name="Huan P."/>
            <person name="Zhang T."/>
            <person name="Zhou Y."/>
            <person name="Zhang J."/>
            <person name="Lin C."/>
            <person name="Li X."/>
            <person name="Xing L."/>
            <person name="Huo D."/>
            <person name="Sun M."/>
            <person name="Wang L."/>
            <person name="Mercier A."/>
            <person name="Li F."/>
            <person name="Yang H."/>
            <person name="Xiang J."/>
        </authorList>
    </citation>
    <scope>NUCLEOTIDE SEQUENCE [LARGE SCALE GENOMIC DNA]</scope>
    <source>
        <strain evidence="3">Shaxun</strain>
        <tissue evidence="3">Muscle</tissue>
    </source>
</reference>
<organism evidence="3 4">
    <name type="scientific">Stichopus japonicus</name>
    <name type="common">Sea cucumber</name>
    <dbReference type="NCBI Taxonomy" id="307972"/>
    <lineage>
        <taxon>Eukaryota</taxon>
        <taxon>Metazoa</taxon>
        <taxon>Echinodermata</taxon>
        <taxon>Eleutherozoa</taxon>
        <taxon>Echinozoa</taxon>
        <taxon>Holothuroidea</taxon>
        <taxon>Aspidochirotacea</taxon>
        <taxon>Aspidochirotida</taxon>
        <taxon>Stichopodidae</taxon>
        <taxon>Apostichopus</taxon>
    </lineage>
</organism>
<accession>A0A2G8KPI2</accession>
<evidence type="ECO:0000259" key="2">
    <source>
        <dbReference type="Pfam" id="PF00024"/>
    </source>
</evidence>
<keyword evidence="4" id="KW-1185">Reference proteome</keyword>
<feature type="signal peptide" evidence="1">
    <location>
        <begin position="1"/>
        <end position="24"/>
    </location>
</feature>
<gene>
    <name evidence="3" type="ORF">BSL78_13193</name>
</gene>
<feature type="chain" id="PRO_5013822555" description="Apple domain-containing protein" evidence="1">
    <location>
        <begin position="25"/>
        <end position="199"/>
    </location>
</feature>
<comment type="caution">
    <text evidence="3">The sequence shown here is derived from an EMBL/GenBank/DDBJ whole genome shotgun (WGS) entry which is preliminary data.</text>
</comment>
<dbReference type="EMBL" id="MRZV01000441">
    <property type="protein sequence ID" value="PIK49923.1"/>
    <property type="molecule type" value="Genomic_DNA"/>
</dbReference>